<comment type="cofactor">
    <cofactor evidence="1">
        <name>Mg(2+)</name>
        <dbReference type="ChEBI" id="CHEBI:18420"/>
    </cofactor>
    <text evidence="1">Binds 1 Mg(2+) ion per subunit.</text>
</comment>
<evidence type="ECO:0000256" key="1">
    <source>
        <dbReference type="HAMAP-Rule" id="MF_00130"/>
    </source>
</evidence>
<dbReference type="NCBIfam" id="NF002581">
    <property type="entry name" value="PRK02234.1-2"/>
    <property type="match status" value="1"/>
</dbReference>
<keyword evidence="1" id="KW-0479">Metal-binding</keyword>
<feature type="binding site" evidence="1">
    <location>
        <position position="53"/>
    </location>
    <ligand>
        <name>Mg(2+)</name>
        <dbReference type="ChEBI" id="CHEBI:18420"/>
    </ligand>
</feature>
<dbReference type="HAMAP" id="MF_00130">
    <property type="entry name" value="RecU"/>
    <property type="match status" value="1"/>
</dbReference>
<gene>
    <name evidence="1 2" type="primary">recU</name>
    <name evidence="2" type="ORF">KQ875_02375</name>
</gene>
<keyword evidence="1" id="KW-0540">Nuclease</keyword>
<feature type="site" description="Transition state stabilizer" evidence="1">
    <location>
        <position position="70"/>
    </location>
</feature>
<comment type="function">
    <text evidence="1">Endonuclease that resolves Holliday junction intermediates in genetic recombination. Cleaves mobile four-strand junctions by introducing symmetrical nicks in paired strands. Promotes annealing of linear ssDNA with homologous dsDNA. Required for DNA repair, homologous recombination and chromosome segregation.</text>
</comment>
<protein>
    <recommendedName>
        <fullName evidence="1">Holliday junction resolvase RecU</fullName>
        <ecNumber evidence="1">3.1.21.10</ecNumber>
    </recommendedName>
    <alternativeName>
        <fullName evidence="1">Recombination protein U homolog</fullName>
    </alternativeName>
</protein>
<dbReference type="Pfam" id="PF03838">
    <property type="entry name" value="RecU"/>
    <property type="match status" value="1"/>
</dbReference>
<comment type="catalytic activity">
    <reaction evidence="1">
        <text>Endonucleolytic cleavage at a junction such as a reciprocal single-stranded crossover between two homologous DNA duplexes (Holliday junction).</text>
        <dbReference type="EC" id="3.1.21.10"/>
    </reaction>
</comment>
<dbReference type="GO" id="GO:0016787">
    <property type="term" value="F:hydrolase activity"/>
    <property type="evidence" value="ECO:0007669"/>
    <property type="project" value="UniProtKB-KW"/>
</dbReference>
<comment type="caution">
    <text evidence="2">The sequence shown here is derived from an EMBL/GenBank/DDBJ whole genome shotgun (WGS) entry which is preliminary data.</text>
</comment>
<evidence type="ECO:0000313" key="2">
    <source>
        <dbReference type="EMBL" id="MBU4692438.1"/>
    </source>
</evidence>
<keyword evidence="1" id="KW-0255">Endonuclease</keyword>
<keyword evidence="1" id="KW-0233">DNA recombination</keyword>
<keyword evidence="3" id="KW-1185">Reference proteome</keyword>
<name>A0ABS6DQL0_9MOLU</name>
<keyword evidence="1" id="KW-0234">DNA repair</keyword>
<dbReference type="RefSeq" id="WP_216489023.1">
    <property type="nucleotide sequence ID" value="NZ_JAHMHH010000002.1"/>
</dbReference>
<dbReference type="CDD" id="cd22354">
    <property type="entry name" value="RecU-like"/>
    <property type="match status" value="1"/>
</dbReference>
<evidence type="ECO:0000313" key="3">
    <source>
        <dbReference type="Proteomes" id="UP000718793"/>
    </source>
</evidence>
<feature type="binding site" evidence="1">
    <location>
        <position position="68"/>
    </location>
    <ligand>
        <name>Mg(2+)</name>
        <dbReference type="ChEBI" id="CHEBI:18420"/>
    </ligand>
</feature>
<comment type="subcellular location">
    <subcellularLocation>
        <location evidence="1">Cytoplasm</location>
    </subcellularLocation>
</comment>
<proteinExistence type="inferred from homology"/>
<dbReference type="EC" id="3.1.21.10" evidence="1"/>
<dbReference type="EMBL" id="JAHMHH010000002">
    <property type="protein sequence ID" value="MBU4692438.1"/>
    <property type="molecule type" value="Genomic_DNA"/>
</dbReference>
<keyword evidence="1" id="KW-0227">DNA damage</keyword>
<keyword evidence="1 2" id="KW-0378">Hydrolase</keyword>
<accession>A0ABS6DQL0</accession>
<feature type="binding site" evidence="1">
    <location>
        <position position="86"/>
    </location>
    <ligand>
        <name>Mg(2+)</name>
        <dbReference type="ChEBI" id="CHEBI:18420"/>
    </ligand>
</feature>
<keyword evidence="1" id="KW-0460">Magnesium</keyword>
<dbReference type="Proteomes" id="UP000718793">
    <property type="component" value="Unassembled WGS sequence"/>
</dbReference>
<dbReference type="InterPro" id="IPR004612">
    <property type="entry name" value="Resolv_RecU"/>
</dbReference>
<sequence>MLLESIINKTNERYYLNQVAFCQKKELNIKFKKVINKDEKLQLKDAKIFSKSTVDYYGVYKGKFIAFEAKETDSKSFSLNNIKKHQHKYLLDITKFGGIGFYIVFFKQFDCFLYINCLEIDKIWKNKKSLSYEEAIKISKKINLIFPGVLDYINCIN</sequence>
<feature type="binding site" evidence="1">
    <location>
        <position position="55"/>
    </location>
    <ligand>
        <name>Mg(2+)</name>
        <dbReference type="ChEBI" id="CHEBI:18420"/>
    </ligand>
</feature>
<organism evidence="2 3">
    <name type="scientific">Mycoplasma zalophi</name>
    <dbReference type="NCBI Taxonomy" id="191287"/>
    <lineage>
        <taxon>Bacteria</taxon>
        <taxon>Bacillati</taxon>
        <taxon>Mycoplasmatota</taxon>
        <taxon>Mollicutes</taxon>
        <taxon>Mycoplasmataceae</taxon>
        <taxon>Mycoplasma</taxon>
    </lineage>
</organism>
<keyword evidence="1" id="KW-0963">Cytoplasm</keyword>
<reference evidence="2" key="1">
    <citation type="submission" date="2021-06" db="EMBL/GenBank/DDBJ databases">
        <title>Novel Mycoplasma species detected in California sea lions (Zalophus californianus) from the USA.</title>
        <authorList>
            <person name="Volokhov D.V."/>
            <person name="Furtak V.A."/>
            <person name="Zagorodnyaya T.A."/>
        </authorList>
    </citation>
    <scope>NUCLEOTIDE SEQUENCE [LARGE SCALE GENOMIC DNA]</scope>
    <source>
        <strain evidence="2">CSL 5346</strain>
    </source>
</reference>
<comment type="similarity">
    <text evidence="1">Belongs to the RecU family.</text>
</comment>